<dbReference type="Gene3D" id="2.60.260.20">
    <property type="entry name" value="Urease metallochaperone UreE, N-terminal domain"/>
    <property type="match status" value="2"/>
</dbReference>
<dbReference type="GO" id="GO:0005737">
    <property type="term" value="C:cytoplasm"/>
    <property type="evidence" value="ECO:0007669"/>
    <property type="project" value="UniProtKB-SubCell"/>
</dbReference>
<dbReference type="OrthoDB" id="9779889at2"/>
<dbReference type="PROSITE" id="PS00636">
    <property type="entry name" value="DNAJ_1"/>
    <property type="match status" value="1"/>
</dbReference>
<dbReference type="PROSITE" id="PS51188">
    <property type="entry name" value="ZF_CR"/>
    <property type="match status" value="1"/>
</dbReference>
<dbReference type="Pfam" id="PF00684">
    <property type="entry name" value="DnaJ_CXXCXGXG"/>
    <property type="match status" value="1"/>
</dbReference>
<reference evidence="17 18" key="1">
    <citation type="submission" date="2018-10" db="EMBL/GenBank/DDBJ databases">
        <title>Bacillus Keqinensis sp. nov., a moderately halophilic bacterium isolated from a saline-alkaline lake.</title>
        <authorList>
            <person name="Wang H."/>
        </authorList>
    </citation>
    <scope>NUCLEOTIDE SEQUENCE [LARGE SCALE GENOMIC DNA]</scope>
    <source>
        <strain evidence="17 18">KQ-3</strain>
    </source>
</reference>
<dbReference type="GO" id="GO:0005524">
    <property type="term" value="F:ATP binding"/>
    <property type="evidence" value="ECO:0007669"/>
    <property type="project" value="InterPro"/>
</dbReference>
<feature type="repeat" description="CXXCXGXG motif" evidence="13">
    <location>
        <begin position="184"/>
        <end position="191"/>
    </location>
</feature>
<evidence type="ECO:0000256" key="13">
    <source>
        <dbReference type="HAMAP-Rule" id="MF_01152"/>
    </source>
</evidence>
<evidence type="ECO:0000256" key="8">
    <source>
        <dbReference type="ARBA" id="ARBA00022833"/>
    </source>
</evidence>
<dbReference type="Proteomes" id="UP000278746">
    <property type="component" value="Unassembled WGS sequence"/>
</dbReference>
<gene>
    <name evidence="13 17" type="primary">dnaJ</name>
    <name evidence="17" type="ORF">EBO34_02500</name>
</gene>
<dbReference type="FunFam" id="2.60.260.20:FF:000004">
    <property type="entry name" value="Molecular chaperone DnaJ"/>
    <property type="match status" value="1"/>
</dbReference>
<dbReference type="GO" id="GO:0009408">
    <property type="term" value="P:response to heat"/>
    <property type="evidence" value="ECO:0007669"/>
    <property type="project" value="InterPro"/>
</dbReference>
<evidence type="ECO:0000256" key="10">
    <source>
        <dbReference type="ARBA" id="ARBA00023186"/>
    </source>
</evidence>
<comment type="cofactor">
    <cofactor evidence="13">
        <name>Zn(2+)</name>
        <dbReference type="ChEBI" id="CHEBI:29105"/>
    </cofactor>
    <text evidence="13">Binds 2 Zn(2+) ions per monomer.</text>
</comment>
<dbReference type="EMBL" id="RHIB01000001">
    <property type="protein sequence ID" value="RNA68856.1"/>
    <property type="molecule type" value="Genomic_DNA"/>
</dbReference>
<dbReference type="InterPro" id="IPR012724">
    <property type="entry name" value="DnaJ"/>
</dbReference>
<dbReference type="InterPro" id="IPR001305">
    <property type="entry name" value="HSP_DnaJ_Cys-rich_dom"/>
</dbReference>
<dbReference type="PROSITE" id="PS50076">
    <property type="entry name" value="DNAJ_2"/>
    <property type="match status" value="1"/>
</dbReference>
<evidence type="ECO:0000259" key="16">
    <source>
        <dbReference type="PROSITE" id="PS51188"/>
    </source>
</evidence>
<evidence type="ECO:0000256" key="11">
    <source>
        <dbReference type="ARBA" id="ARBA00061004"/>
    </source>
</evidence>
<keyword evidence="4 13" id="KW-0235">DNA replication</keyword>
<feature type="binding site" evidence="13">
    <location>
        <position position="141"/>
    </location>
    <ligand>
        <name>Zn(2+)</name>
        <dbReference type="ChEBI" id="CHEBI:29105"/>
        <label>1</label>
    </ligand>
</feature>
<dbReference type="PANTHER" id="PTHR43096">
    <property type="entry name" value="DNAJ HOMOLOG 1, MITOCHONDRIAL-RELATED"/>
    <property type="match status" value="1"/>
</dbReference>
<evidence type="ECO:0000256" key="14">
    <source>
        <dbReference type="PROSITE-ProRule" id="PRU00546"/>
    </source>
</evidence>
<accession>A0A3M7TTA0</accession>
<evidence type="ECO:0000256" key="1">
    <source>
        <dbReference type="ARBA" id="ARBA00004496"/>
    </source>
</evidence>
<keyword evidence="5 13" id="KW-0479">Metal-binding</keyword>
<organism evidence="17 18">
    <name type="scientific">Alteribacter keqinensis</name>
    <dbReference type="NCBI Taxonomy" id="2483800"/>
    <lineage>
        <taxon>Bacteria</taxon>
        <taxon>Bacillati</taxon>
        <taxon>Bacillota</taxon>
        <taxon>Bacilli</taxon>
        <taxon>Bacillales</taxon>
        <taxon>Bacillaceae</taxon>
        <taxon>Alteribacter</taxon>
    </lineage>
</organism>
<feature type="zinc finger region" description="CR-type" evidence="14">
    <location>
        <begin position="128"/>
        <end position="210"/>
    </location>
</feature>
<dbReference type="Pfam" id="PF00226">
    <property type="entry name" value="DnaJ"/>
    <property type="match status" value="1"/>
</dbReference>
<evidence type="ECO:0000256" key="4">
    <source>
        <dbReference type="ARBA" id="ARBA00022705"/>
    </source>
</evidence>
<feature type="binding site" evidence="13">
    <location>
        <position position="161"/>
    </location>
    <ligand>
        <name>Zn(2+)</name>
        <dbReference type="ChEBI" id="CHEBI:29105"/>
        <label>2</label>
    </ligand>
</feature>
<dbReference type="NCBIfam" id="TIGR02349">
    <property type="entry name" value="DnaJ_bact"/>
    <property type="match status" value="1"/>
</dbReference>
<evidence type="ECO:0000259" key="15">
    <source>
        <dbReference type="PROSITE" id="PS50076"/>
    </source>
</evidence>
<keyword evidence="7 13" id="KW-0863">Zinc-finger</keyword>
<dbReference type="GO" id="GO:0051082">
    <property type="term" value="F:unfolded protein binding"/>
    <property type="evidence" value="ECO:0007669"/>
    <property type="project" value="UniProtKB-UniRule"/>
</dbReference>
<dbReference type="NCBIfam" id="NF008035">
    <property type="entry name" value="PRK10767.1"/>
    <property type="match status" value="1"/>
</dbReference>
<dbReference type="Gene3D" id="2.10.230.10">
    <property type="entry name" value="Heat shock protein DnaJ, cysteine-rich domain"/>
    <property type="match status" value="1"/>
</dbReference>
<feature type="domain" description="J" evidence="15">
    <location>
        <begin position="5"/>
        <end position="69"/>
    </location>
</feature>
<evidence type="ECO:0000256" key="5">
    <source>
        <dbReference type="ARBA" id="ARBA00022723"/>
    </source>
</evidence>
<keyword evidence="9 13" id="KW-0346">Stress response</keyword>
<dbReference type="SMART" id="SM00271">
    <property type="entry name" value="DnaJ"/>
    <property type="match status" value="1"/>
</dbReference>
<dbReference type="Pfam" id="PF01556">
    <property type="entry name" value="DnaJ_C"/>
    <property type="match status" value="1"/>
</dbReference>
<comment type="subcellular location">
    <subcellularLocation>
        <location evidence="1 13">Cytoplasm</location>
    </subcellularLocation>
</comment>
<dbReference type="InterPro" id="IPR008971">
    <property type="entry name" value="HSP40/DnaJ_pept-bd"/>
</dbReference>
<dbReference type="InterPro" id="IPR036410">
    <property type="entry name" value="HSP_DnaJ_Cys-rich_dom_sf"/>
</dbReference>
<dbReference type="NCBIfam" id="NF010873">
    <property type="entry name" value="PRK14280.1"/>
    <property type="match status" value="1"/>
</dbReference>
<dbReference type="SUPFAM" id="SSF46565">
    <property type="entry name" value="Chaperone J-domain"/>
    <property type="match status" value="1"/>
</dbReference>
<feature type="binding site" evidence="13">
    <location>
        <position position="198"/>
    </location>
    <ligand>
        <name>Zn(2+)</name>
        <dbReference type="ChEBI" id="CHEBI:29105"/>
        <label>1</label>
    </ligand>
</feature>
<feature type="binding site" evidence="13">
    <location>
        <position position="201"/>
    </location>
    <ligand>
        <name>Zn(2+)</name>
        <dbReference type="ChEBI" id="CHEBI:29105"/>
        <label>1</label>
    </ligand>
</feature>
<evidence type="ECO:0000313" key="17">
    <source>
        <dbReference type="EMBL" id="RNA68856.1"/>
    </source>
</evidence>
<evidence type="ECO:0000256" key="7">
    <source>
        <dbReference type="ARBA" id="ARBA00022771"/>
    </source>
</evidence>
<dbReference type="GO" id="GO:0031072">
    <property type="term" value="F:heat shock protein binding"/>
    <property type="evidence" value="ECO:0007669"/>
    <property type="project" value="InterPro"/>
</dbReference>
<feature type="repeat" description="CXXCXGXG motif" evidence="13">
    <location>
        <begin position="158"/>
        <end position="165"/>
    </location>
</feature>
<dbReference type="NCBIfam" id="NF010869">
    <property type="entry name" value="PRK14276.1"/>
    <property type="match status" value="1"/>
</dbReference>
<evidence type="ECO:0000313" key="18">
    <source>
        <dbReference type="Proteomes" id="UP000278746"/>
    </source>
</evidence>
<keyword evidence="8 13" id="KW-0862">Zinc</keyword>
<dbReference type="InterPro" id="IPR018253">
    <property type="entry name" value="DnaJ_domain_CS"/>
</dbReference>
<evidence type="ECO:0000256" key="3">
    <source>
        <dbReference type="ARBA" id="ARBA00022490"/>
    </source>
</evidence>
<dbReference type="AlphaFoldDB" id="A0A3M7TTA0"/>
<dbReference type="HAMAP" id="MF_01152">
    <property type="entry name" value="DnaJ"/>
    <property type="match status" value="1"/>
</dbReference>
<evidence type="ECO:0000256" key="2">
    <source>
        <dbReference type="ARBA" id="ARBA00011738"/>
    </source>
</evidence>
<sequence length="374" mass="40961">MSKKDFYDVLGVSQDASDADIKKAYRKLARQYHPDVNKEANAEDKFKEVKEAYDTLSDSQKRAHYDRFGHTDPNQFGGGGAGAGDFGGFGDIFDMFFGGGGRRDPNAPRQGSDLQYTMTLEFKEAVFGKEMDIEIPREETCDTCHGSGAKPGTKPETCKHCGGAGQLNVEQNTPFGRVVNRRVCNHCSGTGQMIKDKCRTCGGQGKVKKRKKIHIKIPAGVDTGQQIRVAGQGEPGVNGGPAGDLFVVFNVRPHEFFKRDGDDLYCEMPLTFVQAALGDEIEVPTLKGKVKLKIPAGTQTGTDFRLKGKGVANVRGAGQGDQHIRVRVITPKNLNDSQKDILRQFAEESGTEVPDEQNDNFFAKAKRAFKNFGE</sequence>
<dbReference type="GO" id="GO:0006260">
    <property type="term" value="P:DNA replication"/>
    <property type="evidence" value="ECO:0007669"/>
    <property type="project" value="UniProtKB-KW"/>
</dbReference>
<keyword evidence="10 13" id="KW-0143">Chaperone</keyword>
<dbReference type="GO" id="GO:0042026">
    <property type="term" value="P:protein refolding"/>
    <property type="evidence" value="ECO:0007669"/>
    <property type="project" value="TreeGrafter"/>
</dbReference>
<comment type="caution">
    <text evidence="17">The sequence shown here is derived from an EMBL/GenBank/DDBJ whole genome shotgun (WGS) entry which is preliminary data.</text>
</comment>
<comment type="subunit">
    <text evidence="2 13">Homodimer.</text>
</comment>
<feature type="repeat" description="CXXCXGXG motif" evidence="13">
    <location>
        <begin position="141"/>
        <end position="148"/>
    </location>
</feature>
<dbReference type="CDD" id="cd10747">
    <property type="entry name" value="DnaJ_C"/>
    <property type="match status" value="1"/>
</dbReference>
<dbReference type="RefSeq" id="WP_122896378.1">
    <property type="nucleotide sequence ID" value="NZ_RHIB01000001.1"/>
</dbReference>
<evidence type="ECO:0000256" key="6">
    <source>
        <dbReference type="ARBA" id="ARBA00022737"/>
    </source>
</evidence>
<feature type="binding site" evidence="13">
    <location>
        <position position="187"/>
    </location>
    <ligand>
        <name>Zn(2+)</name>
        <dbReference type="ChEBI" id="CHEBI:29105"/>
        <label>2</label>
    </ligand>
</feature>
<dbReference type="InterPro" id="IPR001623">
    <property type="entry name" value="DnaJ_domain"/>
</dbReference>
<dbReference type="CDD" id="cd10719">
    <property type="entry name" value="DnaJ_zf"/>
    <property type="match status" value="1"/>
</dbReference>
<feature type="binding site" evidence="13">
    <location>
        <position position="184"/>
    </location>
    <ligand>
        <name>Zn(2+)</name>
        <dbReference type="ChEBI" id="CHEBI:29105"/>
        <label>2</label>
    </ligand>
</feature>
<dbReference type="PRINTS" id="PR00625">
    <property type="entry name" value="JDOMAIN"/>
</dbReference>
<proteinExistence type="inferred from homology"/>
<dbReference type="SUPFAM" id="SSF57938">
    <property type="entry name" value="DnaJ/Hsp40 cysteine-rich domain"/>
    <property type="match status" value="1"/>
</dbReference>
<feature type="domain" description="CR-type" evidence="16">
    <location>
        <begin position="128"/>
        <end position="210"/>
    </location>
</feature>
<feature type="binding site" evidence="13">
    <location>
        <position position="144"/>
    </location>
    <ligand>
        <name>Zn(2+)</name>
        <dbReference type="ChEBI" id="CHEBI:29105"/>
        <label>1</label>
    </ligand>
</feature>
<keyword evidence="18" id="KW-1185">Reference proteome</keyword>
<comment type="similarity">
    <text evidence="11 13">Belongs to the DnaJ family.</text>
</comment>
<protein>
    <recommendedName>
        <fullName evidence="12 13">Chaperone protein DnaJ</fullName>
    </recommendedName>
</protein>
<dbReference type="PANTHER" id="PTHR43096:SF48">
    <property type="entry name" value="CHAPERONE PROTEIN DNAJ"/>
    <property type="match status" value="1"/>
</dbReference>
<name>A0A3M7TTA0_9BACI</name>
<dbReference type="Gene3D" id="1.10.287.110">
    <property type="entry name" value="DnaJ domain"/>
    <property type="match status" value="1"/>
</dbReference>
<dbReference type="GO" id="GO:0008270">
    <property type="term" value="F:zinc ion binding"/>
    <property type="evidence" value="ECO:0007669"/>
    <property type="project" value="UniProtKB-UniRule"/>
</dbReference>
<dbReference type="CDD" id="cd06257">
    <property type="entry name" value="DnaJ"/>
    <property type="match status" value="1"/>
</dbReference>
<evidence type="ECO:0000256" key="12">
    <source>
        <dbReference type="ARBA" id="ARBA00067609"/>
    </source>
</evidence>
<dbReference type="InterPro" id="IPR036869">
    <property type="entry name" value="J_dom_sf"/>
</dbReference>
<feature type="repeat" description="CXXCXGXG motif" evidence="13">
    <location>
        <begin position="198"/>
        <end position="205"/>
    </location>
</feature>
<dbReference type="FunFam" id="2.10.230.10:FF:000002">
    <property type="entry name" value="Molecular chaperone DnaJ"/>
    <property type="match status" value="1"/>
</dbReference>
<dbReference type="InterPro" id="IPR002939">
    <property type="entry name" value="DnaJ_C"/>
</dbReference>
<keyword evidence="3 13" id="KW-0963">Cytoplasm</keyword>
<dbReference type="SUPFAM" id="SSF49493">
    <property type="entry name" value="HSP40/DnaJ peptide-binding domain"/>
    <property type="match status" value="2"/>
</dbReference>
<comment type="domain">
    <text evidence="13">The J domain is necessary and sufficient to stimulate DnaK ATPase activity. Zinc center 1 plays an important role in the autonomous, DnaK-independent chaperone activity of DnaJ. Zinc center 2 is essential for interaction with DnaK and for DnaJ activity.</text>
</comment>
<comment type="function">
    <text evidence="13">Participates actively in the response to hyperosmotic and heat shock by preventing the aggregation of stress-denatured proteins and by disaggregating proteins, also in an autonomous, DnaK-independent fashion. Unfolded proteins bind initially to DnaJ; upon interaction with the DnaJ-bound protein, DnaK hydrolyzes its bound ATP, resulting in the formation of a stable complex. GrpE releases ADP from DnaK; ATP binding to DnaK triggers the release of the substrate protein, thus completing the reaction cycle. Several rounds of ATP-dependent interactions between DnaJ, DnaK and GrpE are required for fully efficient folding. Also involved, together with DnaK and GrpE, in the DNA replication of plasmids through activation of initiation proteins.</text>
</comment>
<evidence type="ECO:0000256" key="9">
    <source>
        <dbReference type="ARBA" id="ARBA00023016"/>
    </source>
</evidence>
<dbReference type="FunFam" id="1.10.287.110:FF:000031">
    <property type="entry name" value="Molecular chaperone DnaJ"/>
    <property type="match status" value="1"/>
</dbReference>
<keyword evidence="6 13" id="KW-0677">Repeat</keyword>
<feature type="binding site" evidence="13">
    <location>
        <position position="158"/>
    </location>
    <ligand>
        <name>Zn(2+)</name>
        <dbReference type="ChEBI" id="CHEBI:29105"/>
        <label>2</label>
    </ligand>
</feature>